<feature type="transmembrane region" description="Helical" evidence="1">
    <location>
        <begin position="69"/>
        <end position="86"/>
    </location>
</feature>
<gene>
    <name evidence="2" type="ORF">CK623_02850</name>
</gene>
<dbReference type="Proteomes" id="UP000218644">
    <property type="component" value="Unassembled WGS sequence"/>
</dbReference>
<sequence>MAWRLLAGSGQIIAWASGVLSPFCMMCATAIWGMRDRMDDLLDTDQMTAQAYQRFVDLSAAQRRKATRWAALAALAALAAAAPAISHQLAGVIWYPMVLGCGAAVAIAIFGYLLARCWDEQIRAQRGAQKLESKRRQERQELLEKIQSGASVNVAKGWVEGPPLEISKH</sequence>
<keyword evidence="1" id="KW-0812">Transmembrane</keyword>
<feature type="transmembrane region" description="Helical" evidence="1">
    <location>
        <begin position="92"/>
        <end position="115"/>
    </location>
</feature>
<keyword evidence="1" id="KW-1133">Transmembrane helix</keyword>
<dbReference type="AlphaFoldDB" id="A0A2A2ARH3"/>
<reference evidence="2 3" key="1">
    <citation type="submission" date="2017-08" db="EMBL/GenBank/DDBJ databases">
        <title>WGS of Clinical strains of the CDC Group NO-1 linked to zoonotic infections in humans.</title>
        <authorList>
            <person name="Bernier A.-M."/>
            <person name="Bernard K."/>
        </authorList>
    </citation>
    <scope>NUCLEOTIDE SEQUENCE [LARGE SCALE GENOMIC DNA]</scope>
    <source>
        <strain evidence="2 3">NML79-0751</strain>
    </source>
</reference>
<evidence type="ECO:0000313" key="2">
    <source>
        <dbReference type="EMBL" id="PAT41195.1"/>
    </source>
</evidence>
<accession>A0A2A2ARH3</accession>
<dbReference type="EMBL" id="NSJD01000002">
    <property type="protein sequence ID" value="PAT41195.1"/>
    <property type="molecule type" value="Genomic_DNA"/>
</dbReference>
<evidence type="ECO:0000313" key="3">
    <source>
        <dbReference type="Proteomes" id="UP000218644"/>
    </source>
</evidence>
<proteinExistence type="predicted"/>
<keyword evidence="1" id="KW-0472">Membrane</keyword>
<feature type="transmembrane region" description="Helical" evidence="1">
    <location>
        <begin position="12"/>
        <end position="32"/>
    </location>
</feature>
<evidence type="ECO:0000256" key="1">
    <source>
        <dbReference type="SAM" id="Phobius"/>
    </source>
</evidence>
<comment type="caution">
    <text evidence="2">The sequence shown here is derived from an EMBL/GenBank/DDBJ whole genome shotgun (WGS) entry which is preliminary data.</text>
</comment>
<name>A0A2A2ARH3_9BURK</name>
<protein>
    <submittedName>
        <fullName evidence="2">Uncharacterized protein</fullName>
    </submittedName>
</protein>
<organism evidence="2 3">
    <name type="scientific">Vandammella animalimorsus</name>
    <dbReference type="NCBI Taxonomy" id="2029117"/>
    <lineage>
        <taxon>Bacteria</taxon>
        <taxon>Pseudomonadati</taxon>
        <taxon>Pseudomonadota</taxon>
        <taxon>Betaproteobacteria</taxon>
        <taxon>Burkholderiales</taxon>
        <taxon>Comamonadaceae</taxon>
        <taxon>Vandammella</taxon>
    </lineage>
</organism>